<evidence type="ECO:0000256" key="1">
    <source>
        <dbReference type="SAM" id="MobiDB-lite"/>
    </source>
</evidence>
<dbReference type="Pfam" id="PF13609">
    <property type="entry name" value="Porin_4"/>
    <property type="match status" value="1"/>
</dbReference>
<feature type="region of interest" description="Disordered" evidence="1">
    <location>
        <begin position="171"/>
        <end position="190"/>
    </location>
</feature>
<dbReference type="EMBL" id="JPWH01000001">
    <property type="protein sequence ID" value="RCK53975.1"/>
    <property type="molecule type" value="Genomic_DNA"/>
</dbReference>
<dbReference type="Proteomes" id="UP000252517">
    <property type="component" value="Unassembled WGS sequence"/>
</dbReference>
<dbReference type="Gene3D" id="2.40.160.10">
    <property type="entry name" value="Porin"/>
    <property type="match status" value="1"/>
</dbReference>
<dbReference type="GO" id="GO:0016020">
    <property type="term" value="C:membrane"/>
    <property type="evidence" value="ECO:0007669"/>
    <property type="project" value="InterPro"/>
</dbReference>
<feature type="chain" id="PRO_5016794997" evidence="2">
    <location>
        <begin position="24"/>
        <end position="356"/>
    </location>
</feature>
<dbReference type="SUPFAM" id="SSF56935">
    <property type="entry name" value="Porins"/>
    <property type="match status" value="1"/>
</dbReference>
<accession>A0A367XK20</accession>
<dbReference type="RefSeq" id="WP_085587306.1">
    <property type="nucleotide sequence ID" value="NZ_JPWH01000001.1"/>
</dbReference>
<reference evidence="4 5" key="1">
    <citation type="submission" date="2014-07" db="EMBL/GenBank/DDBJ databases">
        <title>Draft genome sequence of Thalassospira profundimaris S25-3-2.</title>
        <authorList>
            <person name="Lai Q."/>
            <person name="Shao Z."/>
        </authorList>
    </citation>
    <scope>NUCLEOTIDE SEQUENCE [LARGE SCALE GENOMIC DNA]</scope>
    <source>
        <strain evidence="4 5">S25-3-2</strain>
    </source>
</reference>
<dbReference type="InterPro" id="IPR023614">
    <property type="entry name" value="Porin_dom_sf"/>
</dbReference>
<evidence type="ECO:0000313" key="5">
    <source>
        <dbReference type="Proteomes" id="UP000252517"/>
    </source>
</evidence>
<keyword evidence="2" id="KW-0732">Signal</keyword>
<name>A0A367XK20_9PROT</name>
<dbReference type="InterPro" id="IPR033900">
    <property type="entry name" value="Gram_neg_porin_domain"/>
</dbReference>
<feature type="domain" description="Porin" evidence="3">
    <location>
        <begin position="7"/>
        <end position="335"/>
    </location>
</feature>
<protein>
    <submittedName>
        <fullName evidence="4">Porin</fullName>
    </submittedName>
</protein>
<sequence length="356" mass="37311">MKKILVATTALVAVSGFAVSASASEPIKLSVGGYMEQWAGITSQDDAFDNKNAFQSDTEIHFSGSTILDNGIEVGAVVELEGETSDDQVDEQYLYINGSFGQIRMGEDDGAADDMGLTAPAVGPVGVNDGDLTNWVDTYLPDTVQSSGDDPKITYFTPVMGGFRAGVSYTDSDESKNAGGSGGNLGQGTTEGLPVVSAGLSYDHDFDGVALGLSAVGEHKGQGNWYGLGVNVGFGNFTFGGSWSQIEDDYGINDRETEATKDTNNYDIGIAYAMDAASVSLSYAYSDYGNRSTKAMSNNISPSANGEISTVDLGLAYQLGAGVAWKSSIFWFDDDNDNSAADNDGYGAVTGLRLDF</sequence>
<evidence type="ECO:0000256" key="2">
    <source>
        <dbReference type="SAM" id="SignalP"/>
    </source>
</evidence>
<feature type="signal peptide" evidence="2">
    <location>
        <begin position="1"/>
        <end position="23"/>
    </location>
</feature>
<dbReference type="GO" id="GO:0015288">
    <property type="term" value="F:porin activity"/>
    <property type="evidence" value="ECO:0007669"/>
    <property type="project" value="InterPro"/>
</dbReference>
<dbReference type="OrthoDB" id="6758483at2"/>
<evidence type="ECO:0000259" key="3">
    <source>
        <dbReference type="Pfam" id="PF13609"/>
    </source>
</evidence>
<proteinExistence type="predicted"/>
<comment type="caution">
    <text evidence="4">The sequence shown here is derived from an EMBL/GenBank/DDBJ whole genome shotgun (WGS) entry which is preliminary data.</text>
</comment>
<evidence type="ECO:0000313" key="4">
    <source>
        <dbReference type="EMBL" id="RCK53975.1"/>
    </source>
</evidence>
<gene>
    <name evidence="4" type="ORF">TH25_01000</name>
</gene>
<organism evidence="4 5">
    <name type="scientific">Thalassospira profundimaris</name>
    <dbReference type="NCBI Taxonomy" id="502049"/>
    <lineage>
        <taxon>Bacteria</taxon>
        <taxon>Pseudomonadati</taxon>
        <taxon>Pseudomonadota</taxon>
        <taxon>Alphaproteobacteria</taxon>
        <taxon>Rhodospirillales</taxon>
        <taxon>Thalassospiraceae</taxon>
        <taxon>Thalassospira</taxon>
    </lineage>
</organism>
<dbReference type="AlphaFoldDB" id="A0A367XK20"/>